<organism evidence="2 3">
    <name type="scientific">Actinoallomurus iriomotensis</name>
    <dbReference type="NCBI Taxonomy" id="478107"/>
    <lineage>
        <taxon>Bacteria</taxon>
        <taxon>Bacillati</taxon>
        <taxon>Actinomycetota</taxon>
        <taxon>Actinomycetes</taxon>
        <taxon>Streptosporangiales</taxon>
        <taxon>Thermomonosporaceae</taxon>
        <taxon>Actinoallomurus</taxon>
    </lineage>
</organism>
<dbReference type="Proteomes" id="UP001165135">
    <property type="component" value="Unassembled WGS sequence"/>
</dbReference>
<feature type="region of interest" description="Disordered" evidence="1">
    <location>
        <begin position="141"/>
        <end position="165"/>
    </location>
</feature>
<protein>
    <submittedName>
        <fullName evidence="2">Uncharacterized protein</fullName>
    </submittedName>
</protein>
<comment type="caution">
    <text evidence="2">The sequence shown here is derived from an EMBL/GenBank/DDBJ whole genome shotgun (WGS) entry which is preliminary data.</text>
</comment>
<evidence type="ECO:0000256" key="1">
    <source>
        <dbReference type="SAM" id="MobiDB-lite"/>
    </source>
</evidence>
<sequence length="165" mass="18191">MTAPSRPDVATCPRCANNGQTIPVHARTRDGDEFEHRCPICHHEWTIVRTPQELAPPASHAALHRARTTLKHAALLLGRWHRGPAADPTPGAYITAGHDAIKRIDEALRDLYDARSSLISELRRNQDLQDLRVDAILAARRTPDTTTTPGAHTPEAAEQAHHITP</sequence>
<evidence type="ECO:0000313" key="3">
    <source>
        <dbReference type="Proteomes" id="UP001165135"/>
    </source>
</evidence>
<feature type="compositionally biased region" description="Low complexity" evidence="1">
    <location>
        <begin position="141"/>
        <end position="157"/>
    </location>
</feature>
<dbReference type="AlphaFoldDB" id="A0A9W6RXE1"/>
<dbReference type="RefSeq" id="WP_285636939.1">
    <property type="nucleotide sequence ID" value="NZ_BSTJ01000023.1"/>
</dbReference>
<proteinExistence type="predicted"/>
<accession>A0A9W6RXE1</accession>
<dbReference type="EMBL" id="BSTJ01000023">
    <property type="protein sequence ID" value="GLY81882.1"/>
    <property type="molecule type" value="Genomic_DNA"/>
</dbReference>
<gene>
    <name evidence="2" type="ORF">Airi01_101490</name>
</gene>
<name>A0A9W6RXE1_9ACTN</name>
<reference evidence="2" key="1">
    <citation type="submission" date="2023-03" db="EMBL/GenBank/DDBJ databases">
        <title>Actinoallomurus iriomotensis NBRC 103681.</title>
        <authorList>
            <person name="Ichikawa N."/>
            <person name="Sato H."/>
            <person name="Tonouchi N."/>
        </authorList>
    </citation>
    <scope>NUCLEOTIDE SEQUENCE</scope>
    <source>
        <strain evidence="2">NBRC 103681</strain>
    </source>
</reference>
<evidence type="ECO:0000313" key="2">
    <source>
        <dbReference type="EMBL" id="GLY81882.1"/>
    </source>
</evidence>